<feature type="domain" description="Apple" evidence="4">
    <location>
        <begin position="48"/>
        <end position="115"/>
    </location>
</feature>
<dbReference type="EMBL" id="LN714483">
    <property type="protein sequence ID" value="CEL67438.1"/>
    <property type="molecule type" value="Genomic_DNA"/>
</dbReference>
<keyword evidence="7" id="KW-1185">Reference proteome</keyword>
<dbReference type="InParanoid" id="F0VI90"/>
<evidence type="ECO:0000256" key="1">
    <source>
        <dbReference type="ARBA" id="ARBA00022737"/>
    </source>
</evidence>
<dbReference type="Gene3D" id="3.50.4.10">
    <property type="entry name" value="Hepatocyte Growth Factor"/>
    <property type="match status" value="4"/>
</dbReference>
<dbReference type="GeneID" id="13442625"/>
<dbReference type="VEuPathDB" id="ToxoDB:NCLIV_032380"/>
<dbReference type="InterPro" id="IPR000177">
    <property type="entry name" value="Apple"/>
</dbReference>
<dbReference type="PROSITE" id="PS50948">
    <property type="entry name" value="PAN"/>
    <property type="match status" value="2"/>
</dbReference>
<dbReference type="SMART" id="SM00473">
    <property type="entry name" value="PAN_AP"/>
    <property type="match status" value="3"/>
</dbReference>
<organism evidence="5 7">
    <name type="scientific">Neospora caninum (strain Liverpool)</name>
    <dbReference type="NCBI Taxonomy" id="572307"/>
    <lineage>
        <taxon>Eukaryota</taxon>
        <taxon>Sar</taxon>
        <taxon>Alveolata</taxon>
        <taxon>Apicomplexa</taxon>
        <taxon>Conoidasida</taxon>
        <taxon>Coccidia</taxon>
        <taxon>Eucoccidiorida</taxon>
        <taxon>Eimeriorina</taxon>
        <taxon>Sarcocystidae</taxon>
        <taxon>Neospora</taxon>
    </lineage>
</organism>
<feature type="domain" description="Apple" evidence="4">
    <location>
        <begin position="188"/>
        <end position="263"/>
    </location>
</feature>
<evidence type="ECO:0000313" key="6">
    <source>
        <dbReference type="EMBL" id="CEL67438.1"/>
    </source>
</evidence>
<evidence type="ECO:0000259" key="4">
    <source>
        <dbReference type="PROSITE" id="PS50948"/>
    </source>
</evidence>
<dbReference type="Pfam" id="PF14295">
    <property type="entry name" value="PAN_4"/>
    <property type="match status" value="1"/>
</dbReference>
<dbReference type="SUPFAM" id="SSF57414">
    <property type="entry name" value="Hairpin loop containing domain-like"/>
    <property type="match status" value="3"/>
</dbReference>
<evidence type="ECO:0000313" key="7">
    <source>
        <dbReference type="Proteomes" id="UP000007494"/>
    </source>
</evidence>
<dbReference type="InterPro" id="IPR003609">
    <property type="entry name" value="Pan_app"/>
</dbReference>
<evidence type="ECO:0000256" key="3">
    <source>
        <dbReference type="SAM" id="SignalP"/>
    </source>
</evidence>
<proteinExistence type="predicted"/>
<dbReference type="eggNOG" id="ENOG502QZAN">
    <property type="taxonomic scope" value="Eukaryota"/>
</dbReference>
<dbReference type="EMBL" id="FR823390">
    <property type="protein sequence ID" value="CBZ53451.1"/>
    <property type="molecule type" value="Genomic_DNA"/>
</dbReference>
<reference evidence="5" key="1">
    <citation type="submission" date="2011-02" db="EMBL/GenBank/DDBJ databases">
        <authorList>
            <person name="Aslett M."/>
        </authorList>
    </citation>
    <scope>NUCLEOTIDE SEQUENCE</scope>
    <source>
        <strain evidence="5">Liverpool</strain>
    </source>
</reference>
<dbReference type="OMA" id="GCASECR"/>
<evidence type="ECO:0000256" key="2">
    <source>
        <dbReference type="ARBA" id="ARBA00023157"/>
    </source>
</evidence>
<dbReference type="Pfam" id="PF00024">
    <property type="entry name" value="PAN_1"/>
    <property type="match status" value="3"/>
</dbReference>
<protein>
    <submittedName>
        <fullName evidence="6">PAN domain-containing protein, putative</fullName>
    </submittedName>
    <submittedName>
        <fullName evidence="5">Putative PAN domain-containing protein</fullName>
    </submittedName>
</protein>
<feature type="signal peptide" evidence="3">
    <location>
        <begin position="1"/>
        <end position="24"/>
    </location>
</feature>
<keyword evidence="1" id="KW-0677">Repeat</keyword>
<accession>F0VI90</accession>
<feature type="chain" id="PRO_5007655296" evidence="3">
    <location>
        <begin position="25"/>
        <end position="339"/>
    </location>
</feature>
<gene>
    <name evidence="6" type="ORF">BN1204_032380</name>
    <name evidence="5" type="ORF">NCLIV_032380</name>
</gene>
<reference evidence="6" key="4">
    <citation type="journal article" date="2015" name="PLoS ONE">
        <title>Comprehensive Evaluation of Toxoplasma gondii VEG and Neospora caninum LIV Genomes with Tachyzoite Stage Transcriptome and Proteome Defines Novel Transcript Features.</title>
        <authorList>
            <person name="Ramaprasad A."/>
            <person name="Mourier T."/>
            <person name="Naeem R."/>
            <person name="Malas T.B."/>
            <person name="Moussa E."/>
            <person name="Panigrahi A."/>
            <person name="Vermont S.J."/>
            <person name="Otto T.D."/>
            <person name="Wastling J."/>
            <person name="Pain A."/>
        </authorList>
    </citation>
    <scope>NUCLEOTIDE SEQUENCE</scope>
    <source>
        <strain evidence="6">Liverpool</strain>
    </source>
</reference>
<dbReference type="GO" id="GO:0005576">
    <property type="term" value="C:extracellular region"/>
    <property type="evidence" value="ECO:0007669"/>
    <property type="project" value="InterPro"/>
</dbReference>
<keyword evidence="2" id="KW-1015">Disulfide bond</keyword>
<dbReference type="SMART" id="SM00223">
    <property type="entry name" value="APPLE"/>
    <property type="match status" value="4"/>
</dbReference>
<keyword evidence="3" id="KW-0732">Signal</keyword>
<dbReference type="Proteomes" id="UP000007494">
    <property type="component" value="Chromosome VIII"/>
</dbReference>
<dbReference type="AlphaFoldDB" id="F0VI90"/>
<name>F0VI90_NEOCL</name>
<dbReference type="RefSeq" id="XP_003883483.1">
    <property type="nucleotide sequence ID" value="XM_003883434.1"/>
</dbReference>
<evidence type="ECO:0000313" key="5">
    <source>
        <dbReference type="EMBL" id="CBZ53451.1"/>
    </source>
</evidence>
<reference evidence="5" key="2">
    <citation type="submission" date="2011-03" db="EMBL/GenBank/DDBJ databases">
        <title>Comparative genomics and transcriptomics of Neospora caninum and Toxoplasma gondii.</title>
        <authorList>
            <person name="Reid A.J."/>
            <person name="Sohal A."/>
            <person name="Harris D."/>
            <person name="Quail M."/>
            <person name="Sanders M."/>
            <person name="Berriman M."/>
            <person name="Wastling J.M."/>
            <person name="Pain A."/>
        </authorList>
    </citation>
    <scope>NUCLEOTIDE SEQUENCE</scope>
    <source>
        <strain evidence="5">Liverpool</strain>
    </source>
</reference>
<dbReference type="OrthoDB" id="330106at2759"/>
<dbReference type="GO" id="GO:0006508">
    <property type="term" value="P:proteolysis"/>
    <property type="evidence" value="ECO:0007669"/>
    <property type="project" value="InterPro"/>
</dbReference>
<reference evidence="7" key="3">
    <citation type="journal article" date="2012" name="PLoS Pathog.">
        <title>Comparative genomics of the apicomplexan parasites Toxoplasma gondii and Neospora caninum: Coccidia differing in host range and transmission strategy.</title>
        <authorList>
            <person name="Reid A.J."/>
            <person name="Vermont S.J."/>
            <person name="Cotton J.A."/>
            <person name="Harris D."/>
            <person name="Hill-Cawthorne G.A."/>
            <person name="Konen-Waisman S."/>
            <person name="Latham S.M."/>
            <person name="Mourier T."/>
            <person name="Norton R."/>
            <person name="Quail M.A."/>
            <person name="Sanders M."/>
            <person name="Shanmugam D."/>
            <person name="Sohal A."/>
            <person name="Wasmuth J.D."/>
            <person name="Brunk B."/>
            <person name="Grigg M.E."/>
            <person name="Howard J.C."/>
            <person name="Parkinson J."/>
            <person name="Roos D.S."/>
            <person name="Trees A.J."/>
            <person name="Berriman M."/>
            <person name="Pain A."/>
            <person name="Wastling J.M."/>
        </authorList>
    </citation>
    <scope>NUCLEOTIDE SEQUENCE [LARGE SCALE GENOMIC DNA]</scope>
    <source>
        <strain evidence="7">Liverpool</strain>
    </source>
</reference>
<sequence>MACPRFQTALAAIVPVLLLAGSAGVQMAAVQAQSTDSILQKLQTPLECTFNQEQTDFMLASFPNKGSATECHLLCAEHPQCAAFTYYVNTKTCLLHSRVGTKVTNEQARWGPKRCAPCLVADIDVKVDTVKEATVSSVQECARQCHTVACTFYVYHPATKKCYVKKYVDGLQGKIFSRSGYYTGLHNCTSQHWCNAEGFEIQGESLETTTADGPVKCSEICLNRDDCAAFSYVQASKTCSLKSQSSFGTMVQKAGAYAGPKSCGLPEPCEQQGKRRVGGFIAMYSTTVAKTARACQKKCTLTERCFHYSVGPDGCSLHTMDSTLEDRAGYISGDMICQH</sequence>